<keyword evidence="4" id="KW-0326">Glycosidase</keyword>
<dbReference type="InterPro" id="IPR013780">
    <property type="entry name" value="Glyco_hydro_b"/>
</dbReference>
<sequence length="413" mass="43796">MNFAKAIAILTSISSAMATLTVSTATQYQSVTGIGGMLGWNDYPTNVVDTLYGTGSANLGLNILRCRVSENGETDWATEAASIKEALRVNPNLIVFCSVWTAPASMLTTLSSAPAGCNYDKILSTSSWAAYATYLNSFISFMKNNGAPIYAISIQNEPDWTWTCWTAANMRDWLAEYGSQIVGAKVIAPESLGFSETYLNTILSNTAAAAAVNIIGGHLYGSTPYSFNSNGRDIWMTEKYWDAGWSNTLGMSNEMTQVFNAGWNAYVHWWTCGYLLGDGSTGYSCTNNVVTPRGWVYALWTKNVLPGYKRVATTGSAGTSSAAFASSGKIVVMLTNTGSDTSTTISVPQFSSVVVSAVSASQQSIFTVSTTANGNSITFTLPASSVAAIVFNTSGSTPVTTTNVKTTTTTIAA</sequence>
<gene>
    <name evidence="7" type="primary">XYN5A</name>
    <name evidence="7" type="ORF">HK100_000726</name>
</gene>
<feature type="domain" description="Glycosyl hydrolase family 30 TIM-barrel" evidence="6">
    <location>
        <begin position="74"/>
        <end position="159"/>
    </location>
</feature>
<dbReference type="PANTHER" id="PTHR11069">
    <property type="entry name" value="GLUCOSYLCERAMIDASE"/>
    <property type="match status" value="1"/>
</dbReference>
<dbReference type="Gene3D" id="2.60.40.1180">
    <property type="entry name" value="Golgi alpha-mannosidase II"/>
    <property type="match status" value="1"/>
</dbReference>
<dbReference type="PANTHER" id="PTHR11069:SF38">
    <property type="entry name" value="GLUCURONOXYLANASE XYNC"/>
    <property type="match status" value="1"/>
</dbReference>
<accession>A0AAD5SY02</accession>
<comment type="similarity">
    <text evidence="1 4">Belongs to the glycosyl hydrolase 30 family.</text>
</comment>
<evidence type="ECO:0000256" key="1">
    <source>
        <dbReference type="ARBA" id="ARBA00005382"/>
    </source>
</evidence>
<keyword evidence="3 4" id="KW-0378">Hydrolase</keyword>
<dbReference type="SUPFAM" id="SSF51445">
    <property type="entry name" value="(Trans)glycosidases"/>
    <property type="match status" value="1"/>
</dbReference>
<dbReference type="Proteomes" id="UP001211907">
    <property type="component" value="Unassembled WGS sequence"/>
</dbReference>
<proteinExistence type="inferred from homology"/>
<dbReference type="EMBL" id="JADGJH010001148">
    <property type="protein sequence ID" value="KAJ3117872.1"/>
    <property type="molecule type" value="Genomic_DNA"/>
</dbReference>
<dbReference type="Gene3D" id="3.20.20.80">
    <property type="entry name" value="Glycosidases"/>
    <property type="match status" value="1"/>
</dbReference>
<name>A0AAD5SY02_9FUNG</name>
<keyword evidence="8" id="KW-1185">Reference proteome</keyword>
<keyword evidence="2 5" id="KW-0732">Signal</keyword>
<evidence type="ECO:0000313" key="7">
    <source>
        <dbReference type="EMBL" id="KAJ3117872.1"/>
    </source>
</evidence>
<dbReference type="AlphaFoldDB" id="A0AAD5SY02"/>
<comment type="caution">
    <text evidence="7">The sequence shown here is derived from an EMBL/GenBank/DDBJ whole genome shotgun (WGS) entry which is preliminary data.</text>
</comment>
<dbReference type="InterPro" id="IPR001139">
    <property type="entry name" value="Glyco_hydro_30"/>
</dbReference>
<evidence type="ECO:0000256" key="3">
    <source>
        <dbReference type="ARBA" id="ARBA00022801"/>
    </source>
</evidence>
<dbReference type="GO" id="GO:0016020">
    <property type="term" value="C:membrane"/>
    <property type="evidence" value="ECO:0007669"/>
    <property type="project" value="GOC"/>
</dbReference>
<reference evidence="7" key="1">
    <citation type="submission" date="2020-05" db="EMBL/GenBank/DDBJ databases">
        <title>Phylogenomic resolution of chytrid fungi.</title>
        <authorList>
            <person name="Stajich J.E."/>
            <person name="Amses K."/>
            <person name="Simmons R."/>
            <person name="Seto K."/>
            <person name="Myers J."/>
            <person name="Bonds A."/>
            <person name="Quandt C.A."/>
            <person name="Barry K."/>
            <person name="Liu P."/>
            <person name="Grigoriev I."/>
            <person name="Longcore J.E."/>
            <person name="James T.Y."/>
        </authorList>
    </citation>
    <scope>NUCLEOTIDE SEQUENCE</scope>
    <source>
        <strain evidence="7">JEL0513</strain>
    </source>
</reference>
<evidence type="ECO:0000259" key="6">
    <source>
        <dbReference type="Pfam" id="PF02055"/>
    </source>
</evidence>
<evidence type="ECO:0000256" key="5">
    <source>
        <dbReference type="SAM" id="SignalP"/>
    </source>
</evidence>
<organism evidence="7 8">
    <name type="scientific">Physocladia obscura</name>
    <dbReference type="NCBI Taxonomy" id="109957"/>
    <lineage>
        <taxon>Eukaryota</taxon>
        <taxon>Fungi</taxon>
        <taxon>Fungi incertae sedis</taxon>
        <taxon>Chytridiomycota</taxon>
        <taxon>Chytridiomycota incertae sedis</taxon>
        <taxon>Chytridiomycetes</taxon>
        <taxon>Chytridiales</taxon>
        <taxon>Chytriomycetaceae</taxon>
        <taxon>Physocladia</taxon>
    </lineage>
</organism>
<feature type="non-terminal residue" evidence="7">
    <location>
        <position position="413"/>
    </location>
</feature>
<evidence type="ECO:0000256" key="2">
    <source>
        <dbReference type="ARBA" id="ARBA00022729"/>
    </source>
</evidence>
<protein>
    <submittedName>
        <fullName evidence="7">Endo-1,4-beta-xylanase, putative, xyn5A</fullName>
    </submittedName>
</protein>
<dbReference type="GO" id="GO:0004348">
    <property type="term" value="F:glucosylceramidase activity"/>
    <property type="evidence" value="ECO:0007669"/>
    <property type="project" value="InterPro"/>
</dbReference>
<feature type="signal peptide" evidence="5">
    <location>
        <begin position="1"/>
        <end position="18"/>
    </location>
</feature>
<evidence type="ECO:0000256" key="4">
    <source>
        <dbReference type="RuleBase" id="RU361188"/>
    </source>
</evidence>
<dbReference type="InterPro" id="IPR033453">
    <property type="entry name" value="Glyco_hydro_30_TIM-barrel"/>
</dbReference>
<dbReference type="InterPro" id="IPR017853">
    <property type="entry name" value="GH"/>
</dbReference>
<dbReference type="Pfam" id="PF02055">
    <property type="entry name" value="Glyco_hydro_30"/>
    <property type="match status" value="1"/>
</dbReference>
<feature type="chain" id="PRO_5042269530" evidence="5">
    <location>
        <begin position="19"/>
        <end position="413"/>
    </location>
</feature>
<evidence type="ECO:0000313" key="8">
    <source>
        <dbReference type="Proteomes" id="UP001211907"/>
    </source>
</evidence>
<dbReference type="GO" id="GO:0006665">
    <property type="term" value="P:sphingolipid metabolic process"/>
    <property type="evidence" value="ECO:0007669"/>
    <property type="project" value="InterPro"/>
</dbReference>